<dbReference type="SUPFAM" id="SSF48498">
    <property type="entry name" value="Tetracyclin repressor-like, C-terminal domain"/>
    <property type="match status" value="1"/>
</dbReference>
<dbReference type="AlphaFoldDB" id="A0A810MZR9"/>
<evidence type="ECO:0000313" key="7">
    <source>
        <dbReference type="Proteomes" id="UP000680866"/>
    </source>
</evidence>
<evidence type="ECO:0000256" key="2">
    <source>
        <dbReference type="ARBA" id="ARBA00023125"/>
    </source>
</evidence>
<keyword evidence="7" id="KW-1185">Reference proteome</keyword>
<dbReference type="RefSeq" id="WP_212824922.1">
    <property type="nucleotide sequence ID" value="NZ_AP023359.1"/>
</dbReference>
<evidence type="ECO:0000256" key="1">
    <source>
        <dbReference type="ARBA" id="ARBA00023015"/>
    </source>
</evidence>
<dbReference type="Gene3D" id="1.10.10.60">
    <property type="entry name" value="Homeodomain-like"/>
    <property type="match status" value="1"/>
</dbReference>
<dbReference type="InterPro" id="IPR009057">
    <property type="entry name" value="Homeodomain-like_sf"/>
</dbReference>
<evidence type="ECO:0000256" key="4">
    <source>
        <dbReference type="PROSITE-ProRule" id="PRU00335"/>
    </source>
</evidence>
<evidence type="ECO:0000259" key="5">
    <source>
        <dbReference type="PROSITE" id="PS50977"/>
    </source>
</evidence>
<dbReference type="Proteomes" id="UP000680866">
    <property type="component" value="Chromosome"/>
</dbReference>
<dbReference type="KEGG" id="pry:Prubr_24800"/>
<evidence type="ECO:0000313" key="6">
    <source>
        <dbReference type="EMBL" id="BCJ65459.1"/>
    </source>
</evidence>
<gene>
    <name evidence="6" type="ORF">Prubr_24800</name>
</gene>
<feature type="domain" description="HTH tetR-type" evidence="5">
    <location>
        <begin position="5"/>
        <end position="65"/>
    </location>
</feature>
<name>A0A810MZR9_9ACTN</name>
<dbReference type="Gene3D" id="1.10.357.10">
    <property type="entry name" value="Tetracycline Repressor, domain 2"/>
    <property type="match status" value="1"/>
</dbReference>
<dbReference type="InterPro" id="IPR036271">
    <property type="entry name" value="Tet_transcr_reg_TetR-rel_C_sf"/>
</dbReference>
<feature type="DNA-binding region" description="H-T-H motif" evidence="4">
    <location>
        <begin position="28"/>
        <end position="47"/>
    </location>
</feature>
<reference evidence="6" key="1">
    <citation type="submission" date="2020-08" db="EMBL/GenBank/DDBJ databases">
        <title>Whole genome shotgun sequence of Polymorphospora rubra NBRC 101157.</title>
        <authorList>
            <person name="Komaki H."/>
            <person name="Tamura T."/>
        </authorList>
    </citation>
    <scope>NUCLEOTIDE SEQUENCE</scope>
    <source>
        <strain evidence="6">NBRC 101157</strain>
    </source>
</reference>
<keyword evidence="2 4" id="KW-0238">DNA-binding</keyword>
<keyword evidence="1" id="KW-0805">Transcription regulation</keyword>
<accession>A0A810MZR9</accession>
<proteinExistence type="predicted"/>
<dbReference type="InterPro" id="IPR001647">
    <property type="entry name" value="HTH_TetR"/>
</dbReference>
<dbReference type="InterPro" id="IPR025996">
    <property type="entry name" value="MT1864/Rv1816-like_C"/>
</dbReference>
<dbReference type="EMBL" id="AP023359">
    <property type="protein sequence ID" value="BCJ65459.1"/>
    <property type="molecule type" value="Genomic_DNA"/>
</dbReference>
<dbReference type="Pfam" id="PF13305">
    <property type="entry name" value="TetR_C_33"/>
    <property type="match status" value="1"/>
</dbReference>
<evidence type="ECO:0000256" key="3">
    <source>
        <dbReference type="ARBA" id="ARBA00023163"/>
    </source>
</evidence>
<sequence>MPRAGLTPAIVVEQAAQLADEIGLDRLTLAGVAQRVGVALPSLYKHVRGAEALHQQLAVRALEELTAEATTAVAGKAGRQALHALAAAFRTYAQRRPGRYAATVRAPDPTDPAHIAAGEGAVNVIYAVLDGYDLSGKRAVDAARCLRSTLHGFIALQAAGGFGLPQDVDRSYERTIDALDRALSTWP</sequence>
<dbReference type="SUPFAM" id="SSF46689">
    <property type="entry name" value="Homeodomain-like"/>
    <property type="match status" value="1"/>
</dbReference>
<dbReference type="PROSITE" id="PS50977">
    <property type="entry name" value="HTH_TETR_2"/>
    <property type="match status" value="1"/>
</dbReference>
<protein>
    <submittedName>
        <fullName evidence="6">Transcriptional regulator</fullName>
    </submittedName>
</protein>
<organism evidence="6 7">
    <name type="scientific">Polymorphospora rubra</name>
    <dbReference type="NCBI Taxonomy" id="338584"/>
    <lineage>
        <taxon>Bacteria</taxon>
        <taxon>Bacillati</taxon>
        <taxon>Actinomycetota</taxon>
        <taxon>Actinomycetes</taxon>
        <taxon>Micromonosporales</taxon>
        <taxon>Micromonosporaceae</taxon>
        <taxon>Polymorphospora</taxon>
    </lineage>
</organism>
<keyword evidence="3" id="KW-0804">Transcription</keyword>
<dbReference type="GO" id="GO:0003677">
    <property type="term" value="F:DNA binding"/>
    <property type="evidence" value="ECO:0007669"/>
    <property type="project" value="UniProtKB-UniRule"/>
</dbReference>